<name>A0A6J7WI87_9CAUD</name>
<gene>
    <name evidence="1" type="ORF">UFOVP196_20</name>
</gene>
<proteinExistence type="predicted"/>
<accession>A0A6J7WI87</accession>
<protein>
    <submittedName>
        <fullName evidence="1">Uncharacterized protein</fullName>
    </submittedName>
</protein>
<evidence type="ECO:0000313" key="1">
    <source>
        <dbReference type="EMBL" id="CAB5212474.1"/>
    </source>
</evidence>
<organism evidence="1">
    <name type="scientific">uncultured Caudovirales phage</name>
    <dbReference type="NCBI Taxonomy" id="2100421"/>
    <lineage>
        <taxon>Viruses</taxon>
        <taxon>Duplodnaviria</taxon>
        <taxon>Heunggongvirae</taxon>
        <taxon>Uroviricota</taxon>
        <taxon>Caudoviricetes</taxon>
        <taxon>Peduoviridae</taxon>
        <taxon>Maltschvirus</taxon>
        <taxon>Maltschvirus maltsch</taxon>
    </lineage>
</organism>
<dbReference type="EMBL" id="LR798235">
    <property type="protein sequence ID" value="CAB5212474.1"/>
    <property type="molecule type" value="Genomic_DNA"/>
</dbReference>
<sequence>MAVKQAWLGLAASSWNLSPGEKIGKRKFNVGFSVMGGANATTLVEVRGPAHLKEGDTKSHIIGAKLLGTRNSIRNKSKRIGVNAAFGGSNRGVFGSRQRFVNYNEYGSVRQQAAKGVLRERAGKKALTIGGNLRAYAFHPGTQGAHAWPTFKAAAIRIGPETYADEYKKALIKSGFGAGQSVLGALK</sequence>
<reference evidence="1" key="1">
    <citation type="submission" date="2020-05" db="EMBL/GenBank/DDBJ databases">
        <authorList>
            <person name="Chiriac C."/>
            <person name="Salcher M."/>
            <person name="Ghai R."/>
            <person name="Kavagutti S V."/>
        </authorList>
    </citation>
    <scope>NUCLEOTIDE SEQUENCE</scope>
</reference>